<dbReference type="Gene3D" id="1.10.10.10">
    <property type="entry name" value="Winged helix-like DNA-binding domain superfamily/Winged helix DNA-binding domain"/>
    <property type="match status" value="1"/>
</dbReference>
<dbReference type="PANTHER" id="PTHR34849">
    <property type="entry name" value="SSL5025 PROTEIN"/>
    <property type="match status" value="1"/>
</dbReference>
<name>X1SRD4_9ZZZZ</name>
<proteinExistence type="predicted"/>
<dbReference type="PANTHER" id="PTHR34849:SF1">
    <property type="entry name" value="SLR0770 PROTEIN"/>
    <property type="match status" value="1"/>
</dbReference>
<gene>
    <name evidence="1" type="ORF">S12H4_29185</name>
</gene>
<accession>X1SRD4</accession>
<dbReference type="AlphaFoldDB" id="X1SRD4"/>
<dbReference type="InterPro" id="IPR009057">
    <property type="entry name" value="Homeodomain-like_sf"/>
</dbReference>
<evidence type="ECO:0008006" key="2">
    <source>
        <dbReference type="Google" id="ProtNLM"/>
    </source>
</evidence>
<dbReference type="Pfam" id="PF04255">
    <property type="entry name" value="DUF433"/>
    <property type="match status" value="1"/>
</dbReference>
<evidence type="ECO:0000313" key="1">
    <source>
        <dbReference type="EMBL" id="GAI95458.1"/>
    </source>
</evidence>
<protein>
    <recommendedName>
        <fullName evidence="2">DUF433 domain-containing protein</fullName>
    </recommendedName>
</protein>
<organism evidence="1">
    <name type="scientific">marine sediment metagenome</name>
    <dbReference type="NCBI Taxonomy" id="412755"/>
    <lineage>
        <taxon>unclassified sequences</taxon>
        <taxon>metagenomes</taxon>
        <taxon>ecological metagenomes</taxon>
    </lineage>
</organism>
<dbReference type="InterPro" id="IPR036388">
    <property type="entry name" value="WH-like_DNA-bd_sf"/>
</dbReference>
<dbReference type="EMBL" id="BARW01016814">
    <property type="protein sequence ID" value="GAI95458.1"/>
    <property type="molecule type" value="Genomic_DNA"/>
</dbReference>
<reference evidence="1" key="1">
    <citation type="journal article" date="2014" name="Front. Microbiol.">
        <title>High frequency of phylogenetically diverse reductive dehalogenase-homologous genes in deep subseafloor sedimentary metagenomes.</title>
        <authorList>
            <person name="Kawai M."/>
            <person name="Futagami T."/>
            <person name="Toyoda A."/>
            <person name="Takaki Y."/>
            <person name="Nishi S."/>
            <person name="Hori S."/>
            <person name="Arai W."/>
            <person name="Tsubouchi T."/>
            <person name="Morono Y."/>
            <person name="Uchiyama I."/>
            <person name="Ito T."/>
            <person name="Fujiyama A."/>
            <person name="Inagaki F."/>
            <person name="Takami H."/>
        </authorList>
    </citation>
    <scope>NUCLEOTIDE SEQUENCE</scope>
    <source>
        <strain evidence="1">Expedition CK06-06</strain>
    </source>
</reference>
<dbReference type="InterPro" id="IPR007367">
    <property type="entry name" value="DUF433"/>
</dbReference>
<sequence>MQEVRSHPYVIHDERISGGSAVIKGTRTRVVDIVIEYEYLVHSPDEIISAHPHLTLQQIHDVLSYYYENREEIDKKIKDEQEFGLS</sequence>
<dbReference type="SUPFAM" id="SSF46689">
    <property type="entry name" value="Homeodomain-like"/>
    <property type="match status" value="1"/>
</dbReference>
<comment type="caution">
    <text evidence="1">The sequence shown here is derived from an EMBL/GenBank/DDBJ whole genome shotgun (WGS) entry which is preliminary data.</text>
</comment>